<dbReference type="Gene3D" id="3.40.50.200">
    <property type="entry name" value="Peptidase S8/S53 domain"/>
    <property type="match status" value="1"/>
</dbReference>
<dbReference type="CDD" id="cd07489">
    <property type="entry name" value="Peptidases_S8_5"/>
    <property type="match status" value="1"/>
</dbReference>
<dbReference type="InterPro" id="IPR023828">
    <property type="entry name" value="Peptidase_S8_Ser-AS"/>
</dbReference>
<dbReference type="PROSITE" id="PS00136">
    <property type="entry name" value="SUBTILASE_ASP"/>
    <property type="match status" value="1"/>
</dbReference>
<evidence type="ECO:0000256" key="2">
    <source>
        <dbReference type="ARBA" id="ARBA00022525"/>
    </source>
</evidence>
<dbReference type="GO" id="GO:0016020">
    <property type="term" value="C:membrane"/>
    <property type="evidence" value="ECO:0007669"/>
    <property type="project" value="InterPro"/>
</dbReference>
<dbReference type="InterPro" id="IPR023827">
    <property type="entry name" value="Peptidase_S8_Asp-AS"/>
</dbReference>
<evidence type="ECO:0000256" key="7">
    <source>
        <dbReference type="PIRSR" id="PIRSR615500-1"/>
    </source>
</evidence>
<feature type="domain" description="PA" evidence="12">
    <location>
        <begin position="386"/>
        <end position="471"/>
    </location>
</feature>
<evidence type="ECO:0000256" key="4">
    <source>
        <dbReference type="ARBA" id="ARBA00022729"/>
    </source>
</evidence>
<feature type="domain" description="C5a peptidase/Subtilisin-like protease SBT2-like Fn3-like" evidence="13">
    <location>
        <begin position="625"/>
        <end position="746"/>
    </location>
</feature>
<gene>
    <name evidence="14" type="ORF">INT46_001647</name>
</gene>
<keyword evidence="3 8" id="KW-0645">Protease</keyword>
<keyword evidence="5 8" id="KW-0378">Hydrolase</keyword>
<dbReference type="Proteomes" id="UP000650833">
    <property type="component" value="Unassembled WGS sequence"/>
</dbReference>
<evidence type="ECO:0000256" key="1">
    <source>
        <dbReference type="ARBA" id="ARBA00011073"/>
    </source>
</evidence>
<name>A0A8H7UU90_9FUNG</name>
<dbReference type="InterPro" id="IPR000209">
    <property type="entry name" value="Peptidase_S8/S53_dom"/>
</dbReference>
<comment type="similarity">
    <text evidence="1 8 9">Belongs to the peptidase S8 family.</text>
</comment>
<dbReference type="GO" id="GO:0004252">
    <property type="term" value="F:serine-type endopeptidase activity"/>
    <property type="evidence" value="ECO:0007669"/>
    <property type="project" value="UniProtKB-UniRule"/>
</dbReference>
<comment type="caution">
    <text evidence="14">The sequence shown here is derived from an EMBL/GenBank/DDBJ whole genome shotgun (WGS) entry which is preliminary data.</text>
</comment>
<organism evidence="14 15">
    <name type="scientific">Mucor plumbeus</name>
    <dbReference type="NCBI Taxonomy" id="97098"/>
    <lineage>
        <taxon>Eukaryota</taxon>
        <taxon>Fungi</taxon>
        <taxon>Fungi incertae sedis</taxon>
        <taxon>Mucoromycota</taxon>
        <taxon>Mucoromycotina</taxon>
        <taxon>Mucoromycetes</taxon>
        <taxon>Mucorales</taxon>
        <taxon>Mucorineae</taxon>
        <taxon>Mucoraceae</taxon>
        <taxon>Mucor</taxon>
    </lineage>
</organism>
<feature type="active site" description="Charge relay system" evidence="7 8">
    <location>
        <position position="230"/>
    </location>
</feature>
<reference evidence="14" key="1">
    <citation type="submission" date="2020-12" db="EMBL/GenBank/DDBJ databases">
        <title>Metabolic potential, ecology and presence of endohyphal bacteria is reflected in genomic diversity of Mucoromycotina.</title>
        <authorList>
            <person name="Muszewska A."/>
            <person name="Okrasinska A."/>
            <person name="Steczkiewicz K."/>
            <person name="Drgas O."/>
            <person name="Orlowska M."/>
            <person name="Perlinska-Lenart U."/>
            <person name="Aleksandrzak-Piekarczyk T."/>
            <person name="Szatraj K."/>
            <person name="Zielenkiewicz U."/>
            <person name="Pilsyk S."/>
            <person name="Malc E."/>
            <person name="Mieczkowski P."/>
            <person name="Kruszewska J.S."/>
            <person name="Biernat P."/>
            <person name="Pawlowska J."/>
        </authorList>
    </citation>
    <scope>NUCLEOTIDE SEQUENCE</scope>
    <source>
        <strain evidence="14">CBS 226.32</strain>
    </source>
</reference>
<dbReference type="InterPro" id="IPR003137">
    <property type="entry name" value="PA_domain"/>
</dbReference>
<dbReference type="InterPro" id="IPR034187">
    <property type="entry name" value="Peptidases_S8_5"/>
</dbReference>
<dbReference type="OrthoDB" id="10256524at2759"/>
<accession>A0A8H7UU90</accession>
<dbReference type="Pfam" id="PF00082">
    <property type="entry name" value="Peptidase_S8"/>
    <property type="match status" value="1"/>
</dbReference>
<dbReference type="Gene3D" id="3.50.30.30">
    <property type="match status" value="1"/>
</dbReference>
<evidence type="ECO:0000256" key="6">
    <source>
        <dbReference type="ARBA" id="ARBA00022825"/>
    </source>
</evidence>
<dbReference type="InterPro" id="IPR051048">
    <property type="entry name" value="Peptidase_S8/S53_subtilisin"/>
</dbReference>
<evidence type="ECO:0000256" key="8">
    <source>
        <dbReference type="PROSITE-ProRule" id="PRU01240"/>
    </source>
</evidence>
<dbReference type="AlphaFoldDB" id="A0A8H7UU90"/>
<proteinExistence type="inferred from homology"/>
<keyword evidence="15" id="KW-1185">Reference proteome</keyword>
<feature type="active site" description="Charge relay system" evidence="7 8">
    <location>
        <position position="548"/>
    </location>
</feature>
<dbReference type="InterPro" id="IPR010435">
    <property type="entry name" value="C5a/SBT2-like_Fn3"/>
</dbReference>
<dbReference type="PROSITE" id="PS00138">
    <property type="entry name" value="SUBTILASE_SER"/>
    <property type="match status" value="1"/>
</dbReference>
<evidence type="ECO:0000256" key="5">
    <source>
        <dbReference type="ARBA" id="ARBA00022801"/>
    </source>
</evidence>
<feature type="signal peptide" evidence="10">
    <location>
        <begin position="1"/>
        <end position="23"/>
    </location>
</feature>
<dbReference type="Gene3D" id="2.60.40.1710">
    <property type="entry name" value="Subtilisin-like superfamily"/>
    <property type="match status" value="1"/>
</dbReference>
<feature type="active site" description="Charge relay system" evidence="7 8">
    <location>
        <position position="169"/>
    </location>
</feature>
<evidence type="ECO:0000259" key="13">
    <source>
        <dbReference type="Pfam" id="PF06280"/>
    </source>
</evidence>
<evidence type="ECO:0000256" key="3">
    <source>
        <dbReference type="ARBA" id="ARBA00022670"/>
    </source>
</evidence>
<dbReference type="SUPFAM" id="SSF52025">
    <property type="entry name" value="PA domain"/>
    <property type="match status" value="1"/>
</dbReference>
<keyword evidence="6 8" id="KW-0720">Serine protease</keyword>
<dbReference type="GO" id="GO:0006508">
    <property type="term" value="P:proteolysis"/>
    <property type="evidence" value="ECO:0007669"/>
    <property type="project" value="UniProtKB-KW"/>
</dbReference>
<protein>
    <submittedName>
        <fullName evidence="14">Uncharacterized protein</fullName>
    </submittedName>
</protein>
<evidence type="ECO:0000259" key="11">
    <source>
        <dbReference type="Pfam" id="PF00082"/>
    </source>
</evidence>
<dbReference type="PRINTS" id="PR00723">
    <property type="entry name" value="SUBTILISIN"/>
</dbReference>
<keyword evidence="2" id="KW-0964">Secreted</keyword>
<feature type="domain" description="Peptidase S8/S53" evidence="11">
    <location>
        <begin position="160"/>
        <end position="577"/>
    </location>
</feature>
<dbReference type="PANTHER" id="PTHR43399">
    <property type="entry name" value="SUBTILISIN-RELATED"/>
    <property type="match status" value="1"/>
</dbReference>
<dbReference type="InterPro" id="IPR046450">
    <property type="entry name" value="PA_dom_sf"/>
</dbReference>
<feature type="chain" id="PRO_5034047720" evidence="10">
    <location>
        <begin position="24"/>
        <end position="894"/>
    </location>
</feature>
<evidence type="ECO:0000313" key="15">
    <source>
        <dbReference type="Proteomes" id="UP000650833"/>
    </source>
</evidence>
<evidence type="ECO:0000259" key="12">
    <source>
        <dbReference type="Pfam" id="PF02225"/>
    </source>
</evidence>
<keyword evidence="4 10" id="KW-0732">Signal</keyword>
<dbReference type="PROSITE" id="PS51892">
    <property type="entry name" value="SUBTILASE"/>
    <property type="match status" value="1"/>
</dbReference>
<sequence>MIKSLIFIIYTVLFLLSLWAVNANNVNSKFKLSDKNQKHIIPGRFLVEYTTTDNNNNHNNNIFDSLKSTYQSLSIGESIQLSGGNHLRTLHNNDISEHDNFLQSLVDHANIVTVYPVTLISRPASKSNGYFSQISPDITKKIQAHNLTQVDQLHKEGWSGKGVRICVIDTGVDYMHPALGGGFGPNYKISFGADLVGDDYDPMSRNNTKLSDNTPPLDNCGKLNKEANGHGTHVVGIIAGNDTSKGFIGVSPNANIGVWRVFGCNGGSSSEIIMKAMVEAQKAKCDVINMSLGNGAPWSEQPHAAFAQKLAKQGISVVVSNGNDGEEGAFTVTDPAGAHDVLSVAAATNPNYLGSLFSLKTSTDKKYGPYSYQIAPEADDEIPDGDIVLGGSSDTLSACESDTISSNSNLKGKLALVKQGPCQITEQANRVAVAGAIGLVYYNTQAKDIPRAPYYNSSIPIATISSVSGHHLASILKNVNSNQDHVQIKFERDAFVFESATANTIADFSSMGPTNELDMKPSFASLGSDVYSTLPQYLGGWGTKSGTSMSAPYITGIVALMREALADKNLASQTLHEKLQNYGQLLHAYKNKSDLLDSPLRQGAGLIQAYDAVKEPLHISPSYFSFNDTKAGNEYRSHSLKITNTGDKTVKYKVISIESASISPYGQNNSDFRLVGYNNDNFYAKSVNVKITVDQDTVTLQSGESKQIIATVHIPANYNTNDQIMYGGFIQFEPIETSAARANVPYFGVLGSLYDLPTLEASKLNIKDQQGHIYNHNDTFEFKLSDNSTAPTIGFHLSTPTRRFTIDLIDSNEKRVGFVVPTYNYAERSLNAMSIDELNPWTGKLVADDHINSVPFTIDPGNYRIRWSALRMFGNVDKTDDWVTQTSCKLQIVA</sequence>
<dbReference type="InterPro" id="IPR015500">
    <property type="entry name" value="Peptidase_S8_subtilisin-rel"/>
</dbReference>
<dbReference type="Pfam" id="PF06280">
    <property type="entry name" value="fn3_5"/>
    <property type="match status" value="1"/>
</dbReference>
<evidence type="ECO:0000256" key="10">
    <source>
        <dbReference type="SAM" id="SignalP"/>
    </source>
</evidence>
<dbReference type="InterPro" id="IPR036852">
    <property type="entry name" value="Peptidase_S8/S53_dom_sf"/>
</dbReference>
<dbReference type="SUPFAM" id="SSF52743">
    <property type="entry name" value="Subtilisin-like"/>
    <property type="match status" value="1"/>
</dbReference>
<evidence type="ECO:0000256" key="9">
    <source>
        <dbReference type="RuleBase" id="RU003355"/>
    </source>
</evidence>
<dbReference type="Pfam" id="PF02225">
    <property type="entry name" value="PA"/>
    <property type="match status" value="1"/>
</dbReference>
<dbReference type="EMBL" id="JAEPRC010000742">
    <property type="protein sequence ID" value="KAG2192278.1"/>
    <property type="molecule type" value="Genomic_DNA"/>
</dbReference>
<dbReference type="PANTHER" id="PTHR43399:SF4">
    <property type="entry name" value="CELL WALL-ASSOCIATED PROTEASE"/>
    <property type="match status" value="1"/>
</dbReference>
<evidence type="ECO:0000313" key="14">
    <source>
        <dbReference type="EMBL" id="KAG2192278.1"/>
    </source>
</evidence>